<reference evidence="10" key="1">
    <citation type="submission" date="2025-08" db="UniProtKB">
        <authorList>
            <consortium name="Ensembl"/>
        </authorList>
    </citation>
    <scope>IDENTIFICATION</scope>
</reference>
<keyword evidence="4 8" id="KW-0732">Signal</keyword>
<evidence type="ECO:0000259" key="9">
    <source>
        <dbReference type="Pfam" id="PF13778"/>
    </source>
</evidence>
<comment type="similarity">
    <text evidence="5">Belongs to the CCDC80 family.</text>
</comment>
<dbReference type="GO" id="GO:0030198">
    <property type="term" value="P:extracellular matrix organization"/>
    <property type="evidence" value="ECO:0007669"/>
    <property type="project" value="TreeGrafter"/>
</dbReference>
<dbReference type="GeneTree" id="ENSGT00940000173711"/>
<dbReference type="Ensembl" id="ENSEBUT00000022633.1">
    <property type="protein sequence ID" value="ENSEBUP00000022057.1"/>
    <property type="gene ID" value="ENSEBUG00000013605.1"/>
</dbReference>
<evidence type="ECO:0000256" key="4">
    <source>
        <dbReference type="ARBA" id="ARBA00022729"/>
    </source>
</evidence>
<dbReference type="Proteomes" id="UP000694388">
    <property type="component" value="Unplaced"/>
</dbReference>
<dbReference type="AlphaFoldDB" id="A0A8C4QXQ9"/>
<keyword evidence="3" id="KW-0272">Extracellular matrix</keyword>
<dbReference type="InterPro" id="IPR025232">
    <property type="entry name" value="DUF4174"/>
</dbReference>
<comment type="subunit">
    <text evidence="6">Binds to various extracellular matrix proteins.</text>
</comment>
<protein>
    <recommendedName>
        <fullName evidence="7">Coiled-coil domain-containing protein 80</fullName>
    </recommendedName>
</protein>
<dbReference type="Pfam" id="PF13778">
    <property type="entry name" value="DUF4174"/>
    <property type="match status" value="1"/>
</dbReference>
<evidence type="ECO:0000256" key="3">
    <source>
        <dbReference type="ARBA" id="ARBA00022530"/>
    </source>
</evidence>
<evidence type="ECO:0000313" key="11">
    <source>
        <dbReference type="Proteomes" id="UP000694388"/>
    </source>
</evidence>
<feature type="signal peptide" evidence="8">
    <location>
        <begin position="1"/>
        <end position="23"/>
    </location>
</feature>
<proteinExistence type="inferred from homology"/>
<dbReference type="GO" id="GO:0010811">
    <property type="term" value="P:positive regulation of cell-substrate adhesion"/>
    <property type="evidence" value="ECO:0007669"/>
    <property type="project" value="TreeGrafter"/>
</dbReference>
<evidence type="ECO:0000256" key="1">
    <source>
        <dbReference type="ARBA" id="ARBA00004498"/>
    </source>
</evidence>
<feature type="domain" description="DUF4174" evidence="9">
    <location>
        <begin position="8"/>
        <end position="98"/>
    </location>
</feature>
<keyword evidence="2" id="KW-0964">Secreted</keyword>
<evidence type="ECO:0000256" key="7">
    <source>
        <dbReference type="ARBA" id="ARBA00039956"/>
    </source>
</evidence>
<organism evidence="10 11">
    <name type="scientific">Eptatretus burgeri</name>
    <name type="common">Inshore hagfish</name>
    <dbReference type="NCBI Taxonomy" id="7764"/>
    <lineage>
        <taxon>Eukaryota</taxon>
        <taxon>Metazoa</taxon>
        <taxon>Chordata</taxon>
        <taxon>Craniata</taxon>
        <taxon>Vertebrata</taxon>
        <taxon>Cyclostomata</taxon>
        <taxon>Myxini</taxon>
        <taxon>Myxiniformes</taxon>
        <taxon>Myxinidae</taxon>
        <taxon>Eptatretinae</taxon>
        <taxon>Eptatretus</taxon>
    </lineage>
</organism>
<comment type="subcellular location">
    <subcellularLocation>
        <location evidence="1">Secreted</location>
        <location evidence="1">Extracellular space</location>
        <location evidence="1">Extracellular matrix</location>
    </subcellularLocation>
</comment>
<dbReference type="PANTHER" id="PTHR46792:SF2">
    <property type="entry name" value="COILED-COIL DOMAIN-CONTAINING PROTEIN 80"/>
    <property type="match status" value="1"/>
</dbReference>
<evidence type="ECO:0000313" key="10">
    <source>
        <dbReference type="Ensembl" id="ENSEBUP00000022057.1"/>
    </source>
</evidence>
<dbReference type="GO" id="GO:0005604">
    <property type="term" value="C:basement membrane"/>
    <property type="evidence" value="ECO:0007669"/>
    <property type="project" value="TreeGrafter"/>
</dbReference>
<name>A0A8C4QXQ9_EPTBU</name>
<evidence type="ECO:0000256" key="2">
    <source>
        <dbReference type="ARBA" id="ARBA00022525"/>
    </source>
</evidence>
<evidence type="ECO:0000256" key="6">
    <source>
        <dbReference type="ARBA" id="ARBA00038549"/>
    </source>
</evidence>
<accession>A0A8C4QXQ9</accession>
<evidence type="ECO:0000256" key="8">
    <source>
        <dbReference type="SAM" id="SignalP"/>
    </source>
</evidence>
<dbReference type="PANTHER" id="PTHR46792">
    <property type="entry name" value="COILED-COIL DOMAIN-CONTAINING PROTEIN 80"/>
    <property type="match status" value="1"/>
</dbReference>
<feature type="chain" id="PRO_5034191639" description="Coiled-coil domain-containing protein 80" evidence="8">
    <location>
        <begin position="24"/>
        <end position="118"/>
    </location>
</feature>
<evidence type="ECO:0000256" key="5">
    <source>
        <dbReference type="ARBA" id="ARBA00038037"/>
    </source>
</evidence>
<sequence length="118" mass="13301">MYLLHAPLRHILVLKLLGLGTQAEGVVEFHALNGSVVETEHFGPILTKQLRLFLTLPEHCFGAAIVAKDGRAVAWLPRPAPLRMILRVVDTLPLRQREILAQKGMRCPEPRPGYYWTT</sequence>
<reference evidence="10" key="2">
    <citation type="submission" date="2025-09" db="UniProtKB">
        <authorList>
            <consortium name="Ensembl"/>
        </authorList>
    </citation>
    <scope>IDENTIFICATION</scope>
</reference>
<keyword evidence="11" id="KW-1185">Reference proteome</keyword>